<keyword evidence="1" id="KW-0472">Membrane</keyword>
<evidence type="ECO:0000313" key="4">
    <source>
        <dbReference type="Proteomes" id="UP000004067"/>
    </source>
</evidence>
<proteinExistence type="predicted"/>
<dbReference type="Pfam" id="PF01926">
    <property type="entry name" value="MMR_HSR1"/>
    <property type="match status" value="1"/>
</dbReference>
<dbReference type="eggNOG" id="COG1159">
    <property type="taxonomic scope" value="Bacteria"/>
</dbReference>
<keyword evidence="4" id="KW-1185">Reference proteome</keyword>
<keyword evidence="1" id="KW-0812">Transmembrane</keyword>
<dbReference type="Proteomes" id="UP000004067">
    <property type="component" value="Unassembled WGS sequence"/>
</dbReference>
<dbReference type="InterPro" id="IPR006073">
    <property type="entry name" value="GTP-bd"/>
</dbReference>
<organism evidence="3 4">
    <name type="scientific">Centipeda periodontii DSM 2778</name>
    <dbReference type="NCBI Taxonomy" id="888060"/>
    <lineage>
        <taxon>Bacteria</taxon>
        <taxon>Bacillati</taxon>
        <taxon>Bacillota</taxon>
        <taxon>Negativicutes</taxon>
        <taxon>Selenomonadales</taxon>
        <taxon>Selenomonadaceae</taxon>
        <taxon>Centipeda</taxon>
    </lineage>
</organism>
<evidence type="ECO:0000256" key="1">
    <source>
        <dbReference type="SAM" id="Phobius"/>
    </source>
</evidence>
<protein>
    <submittedName>
        <fullName evidence="3">GTPase</fullName>
    </submittedName>
</protein>
<dbReference type="GO" id="GO:0005737">
    <property type="term" value="C:cytoplasm"/>
    <property type="evidence" value="ECO:0007669"/>
    <property type="project" value="TreeGrafter"/>
</dbReference>
<dbReference type="PANTHER" id="PTHR42714:SF2">
    <property type="entry name" value="TRNA MODIFICATION GTPASE GTPBP3, MITOCHONDRIAL"/>
    <property type="match status" value="1"/>
</dbReference>
<dbReference type="STRING" id="888060.HMPREF9081_0795"/>
<dbReference type="GO" id="GO:0030488">
    <property type="term" value="P:tRNA methylation"/>
    <property type="evidence" value="ECO:0007669"/>
    <property type="project" value="TreeGrafter"/>
</dbReference>
<keyword evidence="1" id="KW-1133">Transmembrane helix</keyword>
<name>F5RKL0_9FIRM</name>
<dbReference type="HOGENOM" id="CLU_393643_0_0_9"/>
<dbReference type="AlphaFoldDB" id="F5RKL0"/>
<dbReference type="OrthoDB" id="434560at2"/>
<comment type="caution">
    <text evidence="3">The sequence shown here is derived from an EMBL/GenBank/DDBJ whole genome shotgun (WGS) entry which is preliminary data.</text>
</comment>
<dbReference type="GO" id="GO:0005525">
    <property type="term" value="F:GTP binding"/>
    <property type="evidence" value="ECO:0007669"/>
    <property type="project" value="InterPro"/>
</dbReference>
<sequence length="677" mass="77535">MSKDIQEALEKCAAYAERGYRLAKAGYDELHDAVLEEEGKLQEAKYEQKQSGRIDYGDTLDAQLQELRASQALEAELRRDLQSLRERQKEFSVVVFGRTMAGKSTLMEILRHGDGASIGKGNQRTTRDVRDYRWQGMKITDVPGICAVDGRADEELAMEAAKAADLILFFVSDDAPQEEEAAKLAELRKLGKSVLGLVNVKAEINPNRRALALRVIRDRLSETENLDEICAQFREYGIKKYQQNWEGIPFVYTHLLAAFLGQKSQLNDAELYEASNFAAVEEYILEKVQRDGAFLRIKTFVDCAVNPMQTHMERLLRNSSLNAQEGMIFRRKWHELDRWWDEFFPRVKKKYSEFCVRMESEIESGIADFVEDHYEGDISAKWNYYMKENLRLEDMCSAFLGEVAHMCERKQRELLDDLRIERKFAGRIRLEQQLSMGDVSDTKTWMQVGAAGLFFVNPVAAVVASGLVALFGDSKAEKIRKQKVELRSKLTEQMAEVQEKISAQMVDKIGEIISERIEGLRDVLVSADERLLSLAHEEARAAGRMQTELRNLNMELWAEAQRYADVTKDIDLMTVARIPGIQTRLIARKELTQKDRKKMQAVLGEEVVCSSGTLAKNCKDLIGSYQDKVFEYGEDGQYYCKILANERPLKELSQDLNYRLVQQLFCSPIFNESEVWG</sequence>
<dbReference type="EMBL" id="AFHQ01000025">
    <property type="protein sequence ID" value="EGK60938.1"/>
    <property type="molecule type" value="Genomic_DNA"/>
</dbReference>
<feature type="domain" description="G" evidence="2">
    <location>
        <begin position="93"/>
        <end position="192"/>
    </location>
</feature>
<dbReference type="InterPro" id="IPR027417">
    <property type="entry name" value="P-loop_NTPase"/>
</dbReference>
<gene>
    <name evidence="3" type="ORF">HMPREF9081_0795</name>
</gene>
<feature type="transmembrane region" description="Helical" evidence="1">
    <location>
        <begin position="445"/>
        <end position="471"/>
    </location>
</feature>
<dbReference type="PANTHER" id="PTHR42714">
    <property type="entry name" value="TRNA MODIFICATION GTPASE GTPBP3"/>
    <property type="match status" value="1"/>
</dbReference>
<evidence type="ECO:0000259" key="2">
    <source>
        <dbReference type="Pfam" id="PF01926"/>
    </source>
</evidence>
<dbReference type="Gene3D" id="3.40.50.300">
    <property type="entry name" value="P-loop containing nucleotide triphosphate hydrolases"/>
    <property type="match status" value="1"/>
</dbReference>
<reference evidence="3 4" key="1">
    <citation type="submission" date="2011-04" db="EMBL/GenBank/DDBJ databases">
        <authorList>
            <person name="Muzny D."/>
            <person name="Qin X."/>
            <person name="Deng J."/>
            <person name="Jiang H."/>
            <person name="Liu Y."/>
            <person name="Qu J."/>
            <person name="Song X.-Z."/>
            <person name="Zhang L."/>
            <person name="Thornton R."/>
            <person name="Coyle M."/>
            <person name="Francisco L."/>
            <person name="Jackson L."/>
            <person name="Javaid M."/>
            <person name="Korchina V."/>
            <person name="Kovar C."/>
            <person name="Mata R."/>
            <person name="Mathew T."/>
            <person name="Ngo R."/>
            <person name="Nguyen L."/>
            <person name="Nguyen N."/>
            <person name="Okwuonu G."/>
            <person name="Ongeri F."/>
            <person name="Pham C."/>
            <person name="Simmons D."/>
            <person name="Wilczek-Boney K."/>
            <person name="Hale W."/>
            <person name="Jakkamsetti A."/>
            <person name="Pham P."/>
            <person name="Ruth R."/>
            <person name="San Lucas F."/>
            <person name="Warren J."/>
            <person name="Zhang J."/>
            <person name="Zhao Z."/>
            <person name="Zhou C."/>
            <person name="Zhu D."/>
            <person name="Lee S."/>
            <person name="Bess C."/>
            <person name="Blankenburg K."/>
            <person name="Forbes L."/>
            <person name="Fu Q."/>
            <person name="Gubbala S."/>
            <person name="Hirani K."/>
            <person name="Jayaseelan J.C."/>
            <person name="Lara F."/>
            <person name="Munidasa M."/>
            <person name="Palculict T."/>
            <person name="Patil S."/>
            <person name="Pu L.-L."/>
            <person name="Saada N."/>
            <person name="Tang L."/>
            <person name="Weissenberger G."/>
            <person name="Zhu Y."/>
            <person name="Hemphill L."/>
            <person name="Shang Y."/>
            <person name="Youmans B."/>
            <person name="Ayvaz T."/>
            <person name="Ross M."/>
            <person name="Santibanez J."/>
            <person name="Aqrawi P."/>
            <person name="Gross S."/>
            <person name="Joshi V."/>
            <person name="Fowler G."/>
            <person name="Nazareth L."/>
            <person name="Reid J."/>
            <person name="Worley K."/>
            <person name="Petrosino J."/>
            <person name="Highlander S."/>
            <person name="Gibbs R."/>
        </authorList>
    </citation>
    <scope>NUCLEOTIDE SEQUENCE [LARGE SCALE GENOMIC DNA]</scope>
    <source>
        <strain evidence="3 4">DSM 2778</strain>
    </source>
</reference>
<dbReference type="RefSeq" id="WP_006305673.1">
    <property type="nucleotide sequence ID" value="NZ_GL892076.1"/>
</dbReference>
<dbReference type="GO" id="GO:0002098">
    <property type="term" value="P:tRNA wobble uridine modification"/>
    <property type="evidence" value="ECO:0007669"/>
    <property type="project" value="TreeGrafter"/>
</dbReference>
<accession>F5RKL0</accession>
<dbReference type="SUPFAM" id="SSF52540">
    <property type="entry name" value="P-loop containing nucleoside triphosphate hydrolases"/>
    <property type="match status" value="1"/>
</dbReference>
<evidence type="ECO:0000313" key="3">
    <source>
        <dbReference type="EMBL" id="EGK60938.1"/>
    </source>
</evidence>